<evidence type="ECO:0000313" key="5">
    <source>
        <dbReference type="Proteomes" id="UP000054466"/>
    </source>
</evidence>
<sequence length="351" mass="38702">MAITTTKQWRLRKKPYSTPVLEGEDCTFELVTAPLDELQDGQVLLKTVYLSNDPAQRSWISPLSDPERSYLPPLEPGDPMRALGIGEVVESTSDALPAGTLVLARTGWSEFSVHDAGGLTAIRAPEGLRETHFLGALGLPGFTAYYALTQIVDLDRSDVLVVSAAAGAVGSMVVQIANKVLGCKKVIGLAGTEAKCRWVESLGADLCLNYKAPTFHDDLVHATHGFVDVFFDNVGGEILDLMLKRMNKFGRIAACGTISNYNRDADIAGLKNFYEVIMMRLKVLGFINIDWLDHLGEVTQVLVEEWRKENLVIRDDNETVVDTVFEDIPKTWMRLFEGRNTGKLITRLTAS</sequence>
<dbReference type="Pfam" id="PF00107">
    <property type="entry name" value="ADH_zinc_N"/>
    <property type="match status" value="1"/>
</dbReference>
<dbReference type="InterPro" id="IPR011032">
    <property type="entry name" value="GroES-like_sf"/>
</dbReference>
<dbReference type="Gene3D" id="3.40.50.720">
    <property type="entry name" value="NAD(P)-binding Rossmann-like Domain"/>
    <property type="match status" value="1"/>
</dbReference>
<accession>A0A0D2AT41</accession>
<organism evidence="4 5">
    <name type="scientific">Cladophialophora immunda</name>
    <dbReference type="NCBI Taxonomy" id="569365"/>
    <lineage>
        <taxon>Eukaryota</taxon>
        <taxon>Fungi</taxon>
        <taxon>Dikarya</taxon>
        <taxon>Ascomycota</taxon>
        <taxon>Pezizomycotina</taxon>
        <taxon>Eurotiomycetes</taxon>
        <taxon>Chaetothyriomycetidae</taxon>
        <taxon>Chaetothyriales</taxon>
        <taxon>Herpotrichiellaceae</taxon>
        <taxon>Cladophialophora</taxon>
    </lineage>
</organism>
<dbReference type="Gene3D" id="3.90.180.10">
    <property type="entry name" value="Medium-chain alcohol dehydrogenases, catalytic domain"/>
    <property type="match status" value="1"/>
</dbReference>
<evidence type="ECO:0000256" key="1">
    <source>
        <dbReference type="ARBA" id="ARBA00023002"/>
    </source>
</evidence>
<dbReference type="PANTHER" id="PTHR43205:SF19">
    <property type="entry name" value="ENOYL REDUCTASE (ER) DOMAIN-CONTAINING PROTEIN"/>
    <property type="match status" value="1"/>
</dbReference>
<evidence type="ECO:0000259" key="3">
    <source>
        <dbReference type="Pfam" id="PF16884"/>
    </source>
</evidence>
<evidence type="ECO:0000313" key="4">
    <source>
        <dbReference type="EMBL" id="KIW28342.1"/>
    </source>
</evidence>
<dbReference type="GeneID" id="27347209"/>
<reference evidence="4 5" key="1">
    <citation type="submission" date="2015-01" db="EMBL/GenBank/DDBJ databases">
        <title>The Genome Sequence of Cladophialophora immunda CBS83496.</title>
        <authorList>
            <consortium name="The Broad Institute Genomics Platform"/>
            <person name="Cuomo C."/>
            <person name="de Hoog S."/>
            <person name="Gorbushina A."/>
            <person name="Stielow B."/>
            <person name="Teixiera M."/>
            <person name="Abouelleil A."/>
            <person name="Chapman S.B."/>
            <person name="Priest M."/>
            <person name="Young S.K."/>
            <person name="Wortman J."/>
            <person name="Nusbaum C."/>
            <person name="Birren B."/>
        </authorList>
    </citation>
    <scope>NUCLEOTIDE SEQUENCE [LARGE SCALE GENOMIC DNA]</scope>
    <source>
        <strain evidence="4 5">CBS 83496</strain>
    </source>
</reference>
<gene>
    <name evidence="4" type="ORF">PV07_08015</name>
</gene>
<dbReference type="SUPFAM" id="SSF50129">
    <property type="entry name" value="GroES-like"/>
    <property type="match status" value="1"/>
</dbReference>
<dbReference type="InterPro" id="IPR036291">
    <property type="entry name" value="NAD(P)-bd_dom_sf"/>
</dbReference>
<evidence type="ECO:0000259" key="2">
    <source>
        <dbReference type="Pfam" id="PF00107"/>
    </source>
</evidence>
<dbReference type="PANTHER" id="PTHR43205">
    <property type="entry name" value="PROSTAGLANDIN REDUCTASE"/>
    <property type="match status" value="1"/>
</dbReference>
<dbReference type="Proteomes" id="UP000054466">
    <property type="component" value="Unassembled WGS sequence"/>
</dbReference>
<proteinExistence type="predicted"/>
<dbReference type="InterPro" id="IPR045010">
    <property type="entry name" value="MDR_fam"/>
</dbReference>
<dbReference type="GO" id="GO:0016628">
    <property type="term" value="F:oxidoreductase activity, acting on the CH-CH group of donors, NAD or NADP as acceptor"/>
    <property type="evidence" value="ECO:0007669"/>
    <property type="project" value="InterPro"/>
</dbReference>
<dbReference type="AlphaFoldDB" id="A0A0D2AT41"/>
<feature type="domain" description="Oxidoreductase N-terminal" evidence="3">
    <location>
        <begin position="7"/>
        <end position="121"/>
    </location>
</feature>
<dbReference type="FunFam" id="3.40.50.720:FF:000121">
    <property type="entry name" value="Prostaglandin reductase 2"/>
    <property type="match status" value="1"/>
</dbReference>
<dbReference type="SUPFAM" id="SSF51735">
    <property type="entry name" value="NAD(P)-binding Rossmann-fold domains"/>
    <property type="match status" value="1"/>
</dbReference>
<dbReference type="EMBL" id="KN847043">
    <property type="protein sequence ID" value="KIW28342.1"/>
    <property type="molecule type" value="Genomic_DNA"/>
</dbReference>
<keyword evidence="1" id="KW-0560">Oxidoreductase</keyword>
<dbReference type="HOGENOM" id="CLU_026673_29_2_1"/>
<keyword evidence="5" id="KW-1185">Reference proteome</keyword>
<protein>
    <recommendedName>
        <fullName evidence="6">Enoyl reductase (ER) domain-containing protein</fullName>
    </recommendedName>
</protein>
<feature type="domain" description="Alcohol dehydrogenase-like C-terminal" evidence="2">
    <location>
        <begin position="168"/>
        <end position="289"/>
    </location>
</feature>
<dbReference type="Pfam" id="PF16884">
    <property type="entry name" value="ADH_N_2"/>
    <property type="match status" value="1"/>
</dbReference>
<dbReference type="VEuPathDB" id="FungiDB:PV07_08015"/>
<dbReference type="InterPro" id="IPR013149">
    <property type="entry name" value="ADH-like_C"/>
</dbReference>
<name>A0A0D2AT41_9EURO</name>
<dbReference type="RefSeq" id="XP_016248558.1">
    <property type="nucleotide sequence ID" value="XM_016395139.1"/>
</dbReference>
<dbReference type="CDD" id="cd05288">
    <property type="entry name" value="PGDH"/>
    <property type="match status" value="1"/>
</dbReference>
<evidence type="ECO:0008006" key="6">
    <source>
        <dbReference type="Google" id="ProtNLM"/>
    </source>
</evidence>
<dbReference type="InterPro" id="IPR041694">
    <property type="entry name" value="ADH_N_2"/>
</dbReference>
<dbReference type="OrthoDB" id="809632at2759"/>